<evidence type="ECO:0000313" key="2">
    <source>
        <dbReference type="EMBL" id="KAB7757389.1"/>
    </source>
</evidence>
<comment type="caution">
    <text evidence="2">The sequence shown here is derived from an EMBL/GenBank/DDBJ whole genome shotgun (WGS) entry which is preliminary data.</text>
</comment>
<keyword evidence="1" id="KW-0732">Signal</keyword>
<dbReference type="AlphaFoldDB" id="A0A5N5VA84"/>
<dbReference type="NCBIfam" id="TIGR04529">
    <property type="entry name" value="MTB_hemophore"/>
    <property type="match status" value="1"/>
</dbReference>
<dbReference type="InterPro" id="IPR038378">
    <property type="entry name" value="MHB_sf"/>
</dbReference>
<accession>A0A5N5VA84</accession>
<dbReference type="Gene3D" id="1.20.20.20">
    <property type="entry name" value="Haemophore, haem-binding domain"/>
    <property type="match status" value="1"/>
</dbReference>
<evidence type="ECO:0008006" key="4">
    <source>
        <dbReference type="Google" id="ProtNLM"/>
    </source>
</evidence>
<name>A0A5N5VA84_MYCPH</name>
<sequence>MTHALLKTVLGAVVVAGPLAVAATASAQTPDGPLINTTCSYPQVQTALAAEAPQAADRLAQRPQAQAKLQELLALPVDERRNRVQGFLDRNPDVRGWVDERRGTPEGQRWLQTAQRVADTCGRY</sequence>
<organism evidence="2 3">
    <name type="scientific">Mycolicibacterium phlei DSM 43239 = CCUG 21000</name>
    <dbReference type="NCBI Taxonomy" id="1226750"/>
    <lineage>
        <taxon>Bacteria</taxon>
        <taxon>Bacillati</taxon>
        <taxon>Actinomycetota</taxon>
        <taxon>Actinomycetes</taxon>
        <taxon>Mycobacteriales</taxon>
        <taxon>Mycobacteriaceae</taxon>
        <taxon>Mycolicibacterium</taxon>
    </lineage>
</organism>
<evidence type="ECO:0000256" key="1">
    <source>
        <dbReference type="SAM" id="SignalP"/>
    </source>
</evidence>
<proteinExistence type="predicted"/>
<dbReference type="Proteomes" id="UP000325690">
    <property type="component" value="Unassembled WGS sequence"/>
</dbReference>
<dbReference type="RefSeq" id="WP_050982784.1">
    <property type="nucleotide sequence ID" value="NZ_ANBO01000008.1"/>
</dbReference>
<reference evidence="2 3" key="1">
    <citation type="submission" date="2012-10" db="EMBL/GenBank/DDBJ databases">
        <title>The draft sequence of the Mycobacterium pheli genome.</title>
        <authorList>
            <person name="Pettersson B.M.F."/>
            <person name="Das S."/>
            <person name="Dasgupta S."/>
            <person name="Bhattacharya A."/>
            <person name="Kirsebom L.A."/>
        </authorList>
    </citation>
    <scope>NUCLEOTIDE SEQUENCE [LARGE SCALE GENOMIC DNA]</scope>
    <source>
        <strain evidence="2 3">CCUG 21000</strain>
    </source>
</reference>
<dbReference type="InterPro" id="IPR032407">
    <property type="entry name" value="MHB"/>
</dbReference>
<feature type="signal peptide" evidence="1">
    <location>
        <begin position="1"/>
        <end position="27"/>
    </location>
</feature>
<protein>
    <recommendedName>
        <fullName evidence="4">Hemophore-related protein</fullName>
    </recommendedName>
</protein>
<keyword evidence="3" id="KW-1185">Reference proteome</keyword>
<dbReference type="GeneID" id="74303741"/>
<dbReference type="GO" id="GO:0020037">
    <property type="term" value="F:heme binding"/>
    <property type="evidence" value="ECO:0007669"/>
    <property type="project" value="InterPro"/>
</dbReference>
<evidence type="ECO:0000313" key="3">
    <source>
        <dbReference type="Proteomes" id="UP000325690"/>
    </source>
</evidence>
<feature type="chain" id="PRO_5024357854" description="Hemophore-related protein" evidence="1">
    <location>
        <begin position="28"/>
        <end position="124"/>
    </location>
</feature>
<dbReference type="EMBL" id="ANBP01000008">
    <property type="protein sequence ID" value="KAB7757389.1"/>
    <property type="molecule type" value="Genomic_DNA"/>
</dbReference>
<gene>
    <name evidence="2" type="ORF">MPHL21000_07830</name>
</gene>